<reference evidence="3" key="1">
    <citation type="submission" date="2016-10" db="EMBL/GenBank/DDBJ databases">
        <authorList>
            <person name="Varghese N."/>
            <person name="Submissions S."/>
        </authorList>
    </citation>
    <scope>NUCLEOTIDE SEQUENCE [LARGE SCALE GENOMIC DNA]</scope>
    <source>
        <strain evidence="3">DSM 13327</strain>
    </source>
</reference>
<proteinExistence type="predicted"/>
<keyword evidence="2" id="KW-0687">Ribonucleoprotein</keyword>
<evidence type="ECO:0000313" key="2">
    <source>
        <dbReference type="EMBL" id="SFM33006.1"/>
    </source>
</evidence>
<dbReference type="RefSeq" id="WP_090944120.1">
    <property type="nucleotide sequence ID" value="NZ_FOTS01000078.1"/>
</dbReference>
<dbReference type="GO" id="GO:0005840">
    <property type="term" value="C:ribosome"/>
    <property type="evidence" value="ECO:0007669"/>
    <property type="project" value="UniProtKB-KW"/>
</dbReference>
<sequence length="92" mass="9950">MTDLLSKGVNSMSLEKLKIAKKIVGVKQVTKAVEKELVQVVYIAKDAEQRFVDSLLILCERKKIAIEMTLTMAELGSACSIEVGAAAVAVLK</sequence>
<dbReference type="InterPro" id="IPR029064">
    <property type="entry name" value="Ribosomal_eL30-like_sf"/>
</dbReference>
<dbReference type="InterPro" id="IPR004038">
    <property type="entry name" value="Ribosomal_eL8/eL30/eS12/Gad45"/>
</dbReference>
<dbReference type="Proteomes" id="UP000199520">
    <property type="component" value="Unassembled WGS sequence"/>
</dbReference>
<feature type="domain" description="Ribosomal protein eL8/eL30/eS12/Gadd45" evidence="1">
    <location>
        <begin position="17"/>
        <end position="91"/>
    </location>
</feature>
<dbReference type="AlphaFoldDB" id="A0A1I4PZG5"/>
<accession>A0A1I4PZG5</accession>
<dbReference type="OrthoDB" id="1634364at2"/>
<gene>
    <name evidence="2" type="ORF">SAMN04490355_10785</name>
</gene>
<keyword evidence="2" id="KW-0689">Ribosomal protein</keyword>
<organism evidence="2 3">
    <name type="scientific">Pelosinus propionicus DSM 13327</name>
    <dbReference type="NCBI Taxonomy" id="1123291"/>
    <lineage>
        <taxon>Bacteria</taxon>
        <taxon>Bacillati</taxon>
        <taxon>Bacillota</taxon>
        <taxon>Negativicutes</taxon>
        <taxon>Selenomonadales</taxon>
        <taxon>Sporomusaceae</taxon>
        <taxon>Pelosinus</taxon>
    </lineage>
</organism>
<dbReference type="Gene3D" id="3.30.1330.30">
    <property type="match status" value="1"/>
</dbReference>
<evidence type="ECO:0000259" key="1">
    <source>
        <dbReference type="Pfam" id="PF01248"/>
    </source>
</evidence>
<protein>
    <submittedName>
        <fullName evidence="2">Large subunit ribosomal protein L7A</fullName>
    </submittedName>
</protein>
<dbReference type="EMBL" id="FOTS01000078">
    <property type="protein sequence ID" value="SFM33006.1"/>
    <property type="molecule type" value="Genomic_DNA"/>
</dbReference>
<evidence type="ECO:0000313" key="3">
    <source>
        <dbReference type="Proteomes" id="UP000199520"/>
    </source>
</evidence>
<dbReference type="Pfam" id="PF01248">
    <property type="entry name" value="Ribosomal_L7Ae"/>
    <property type="match status" value="1"/>
</dbReference>
<dbReference type="SUPFAM" id="SSF55315">
    <property type="entry name" value="L30e-like"/>
    <property type="match status" value="1"/>
</dbReference>
<dbReference type="STRING" id="1123291.SAMN04490355_10785"/>
<name>A0A1I4PZG5_9FIRM</name>
<keyword evidence="3" id="KW-1185">Reference proteome</keyword>